<feature type="compositionally biased region" description="Polar residues" evidence="1">
    <location>
        <begin position="1"/>
        <end position="10"/>
    </location>
</feature>
<comment type="caution">
    <text evidence="2">The sequence shown here is derived from an EMBL/GenBank/DDBJ whole genome shotgun (WGS) entry which is preliminary data.</text>
</comment>
<accession>A0A4Z2ELZ6</accession>
<name>A0A4Z2ELZ6_9TELE</name>
<gene>
    <name evidence="2" type="ORF">EYF80_060479</name>
</gene>
<evidence type="ECO:0000313" key="3">
    <source>
        <dbReference type="Proteomes" id="UP000314294"/>
    </source>
</evidence>
<dbReference type="AlphaFoldDB" id="A0A4Z2ELZ6"/>
<organism evidence="2 3">
    <name type="scientific">Liparis tanakae</name>
    <name type="common">Tanaka's snailfish</name>
    <dbReference type="NCBI Taxonomy" id="230148"/>
    <lineage>
        <taxon>Eukaryota</taxon>
        <taxon>Metazoa</taxon>
        <taxon>Chordata</taxon>
        <taxon>Craniata</taxon>
        <taxon>Vertebrata</taxon>
        <taxon>Euteleostomi</taxon>
        <taxon>Actinopterygii</taxon>
        <taxon>Neopterygii</taxon>
        <taxon>Teleostei</taxon>
        <taxon>Neoteleostei</taxon>
        <taxon>Acanthomorphata</taxon>
        <taxon>Eupercaria</taxon>
        <taxon>Perciformes</taxon>
        <taxon>Cottioidei</taxon>
        <taxon>Cottales</taxon>
        <taxon>Liparidae</taxon>
        <taxon>Liparis</taxon>
    </lineage>
</organism>
<dbReference type="Proteomes" id="UP000314294">
    <property type="component" value="Unassembled WGS sequence"/>
</dbReference>
<feature type="region of interest" description="Disordered" evidence="1">
    <location>
        <begin position="1"/>
        <end position="43"/>
    </location>
</feature>
<proteinExistence type="predicted"/>
<keyword evidence="3" id="KW-1185">Reference proteome</keyword>
<evidence type="ECO:0000256" key="1">
    <source>
        <dbReference type="SAM" id="MobiDB-lite"/>
    </source>
</evidence>
<reference evidence="2 3" key="1">
    <citation type="submission" date="2019-03" db="EMBL/GenBank/DDBJ databases">
        <title>First draft genome of Liparis tanakae, snailfish: a comprehensive survey of snailfish specific genes.</title>
        <authorList>
            <person name="Kim W."/>
            <person name="Song I."/>
            <person name="Jeong J.-H."/>
            <person name="Kim D."/>
            <person name="Kim S."/>
            <person name="Ryu S."/>
            <person name="Song J.Y."/>
            <person name="Lee S.K."/>
        </authorList>
    </citation>
    <scope>NUCLEOTIDE SEQUENCE [LARGE SCALE GENOMIC DNA]</scope>
    <source>
        <tissue evidence="2">Muscle</tissue>
    </source>
</reference>
<evidence type="ECO:0000313" key="2">
    <source>
        <dbReference type="EMBL" id="TNN29372.1"/>
    </source>
</evidence>
<dbReference type="EMBL" id="SRLO01005733">
    <property type="protein sequence ID" value="TNN29372.1"/>
    <property type="molecule type" value="Genomic_DNA"/>
</dbReference>
<protein>
    <submittedName>
        <fullName evidence="2">Uncharacterized protein</fullName>
    </submittedName>
</protein>
<sequence length="43" mass="4405">MSWLQLSTAPSRAAASLQTPRKRASCSTRAPGSCRGTGQRGGG</sequence>